<evidence type="ECO:0000313" key="1">
    <source>
        <dbReference type="EMBL" id="MQY23552.1"/>
    </source>
</evidence>
<organism evidence="1 2">
    <name type="scientific">Nocardia macrotermitis</name>
    <dbReference type="NCBI Taxonomy" id="2585198"/>
    <lineage>
        <taxon>Bacteria</taxon>
        <taxon>Bacillati</taxon>
        <taxon>Actinomycetota</taxon>
        <taxon>Actinomycetes</taxon>
        <taxon>Mycobacteriales</taxon>
        <taxon>Nocardiaceae</taxon>
        <taxon>Nocardia</taxon>
    </lineage>
</organism>
<dbReference type="Proteomes" id="UP000438448">
    <property type="component" value="Unassembled WGS sequence"/>
</dbReference>
<dbReference type="AlphaFoldDB" id="A0A7K0DE27"/>
<name>A0A7K0DE27_9NOCA</name>
<reference evidence="1 2" key="1">
    <citation type="submission" date="2019-10" db="EMBL/GenBank/DDBJ databases">
        <title>Nocardia macrotermitis sp. nov. and Nocardia aurantia sp. nov., isolated from the gut of fungus growing-termite Macrotermes natalensis.</title>
        <authorList>
            <person name="Benndorf R."/>
            <person name="Schwitalla J."/>
            <person name="Martin K."/>
            <person name="De Beer W."/>
            <person name="Kaster A.-K."/>
            <person name="Vollmers J."/>
            <person name="Poulsen M."/>
            <person name="Beemelmanns C."/>
        </authorList>
    </citation>
    <scope>NUCLEOTIDE SEQUENCE [LARGE SCALE GENOMIC DNA]</scope>
    <source>
        <strain evidence="1 2">RB20</strain>
    </source>
</reference>
<proteinExistence type="predicted"/>
<sequence length="78" mass="8087">MNGMATRKVTLSLDAAAWSFAEQAAQRAGMSPSAWISRAARREAVRTGCGPVPEDPAAVAAAEEAELAAAEELMRAQG</sequence>
<dbReference type="EMBL" id="WEGK01000020">
    <property type="protein sequence ID" value="MQY23552.1"/>
    <property type="molecule type" value="Genomic_DNA"/>
</dbReference>
<comment type="caution">
    <text evidence="1">The sequence shown here is derived from an EMBL/GenBank/DDBJ whole genome shotgun (WGS) entry which is preliminary data.</text>
</comment>
<keyword evidence="2" id="KW-1185">Reference proteome</keyword>
<protein>
    <submittedName>
        <fullName evidence="1">Uncharacterized protein</fullName>
    </submittedName>
</protein>
<accession>A0A7K0DE27</accession>
<evidence type="ECO:0000313" key="2">
    <source>
        <dbReference type="Proteomes" id="UP000438448"/>
    </source>
</evidence>
<gene>
    <name evidence="1" type="ORF">NRB20_66820</name>
</gene>